<keyword evidence="2" id="KW-1185">Reference proteome</keyword>
<dbReference type="Proteomes" id="UP000431826">
    <property type="component" value="Unassembled WGS sequence"/>
</dbReference>
<organism evidence="1 2">
    <name type="scientific">Streptomyces tubercidicus</name>
    <dbReference type="NCBI Taxonomy" id="47759"/>
    <lineage>
        <taxon>Bacteria</taxon>
        <taxon>Bacillati</taxon>
        <taxon>Actinomycetota</taxon>
        <taxon>Actinomycetes</taxon>
        <taxon>Kitasatosporales</taxon>
        <taxon>Streptomycetaceae</taxon>
        <taxon>Streptomyces</taxon>
    </lineage>
</organism>
<comment type="caution">
    <text evidence="1">The sequence shown here is derived from an EMBL/GenBank/DDBJ whole genome shotgun (WGS) entry which is preliminary data.</text>
</comment>
<sequence length="148" mass="15406">MAAGAWRASAIWPASGAPSPVSPTRALALAVRDRLAADVVGAAAVATATGVLVLPLNPAGTASGLNASTLVKQLLDGRGGGSADIAPGGSIPRDRLDGVLADVPRLIRRCWAHKEWGCLSPQPVRVSRFRRPHRMATAYPVFRDSPKQ</sequence>
<reference evidence="1 2" key="1">
    <citation type="submission" date="2019-12" db="EMBL/GenBank/DDBJ databases">
        <title>Whole genome shotgun sequence of Streptomyces tubercidicus NBRC 13090.</title>
        <authorList>
            <person name="Ichikawa N."/>
            <person name="Kimura A."/>
            <person name="Kitahashi Y."/>
            <person name="Komaki H."/>
            <person name="Tamura T."/>
        </authorList>
    </citation>
    <scope>NUCLEOTIDE SEQUENCE [LARGE SCALE GENOMIC DNA]</scope>
    <source>
        <strain evidence="1 2">NBRC 13090</strain>
    </source>
</reference>
<evidence type="ECO:0000313" key="2">
    <source>
        <dbReference type="Proteomes" id="UP000431826"/>
    </source>
</evidence>
<evidence type="ECO:0000313" key="1">
    <source>
        <dbReference type="EMBL" id="GFE42057.1"/>
    </source>
</evidence>
<accession>A0A640V2Z2</accession>
<dbReference type="EMBL" id="BLIR01000003">
    <property type="protein sequence ID" value="GFE42057.1"/>
    <property type="molecule type" value="Genomic_DNA"/>
</dbReference>
<name>A0A640V2Z2_9ACTN</name>
<gene>
    <name evidence="1" type="ORF">Stube_67300</name>
</gene>
<dbReference type="Gene3D" id="3.10.310.40">
    <property type="match status" value="1"/>
</dbReference>
<proteinExistence type="predicted"/>
<protein>
    <submittedName>
        <fullName evidence="1">Uncharacterized protein</fullName>
    </submittedName>
</protein>
<dbReference type="AlphaFoldDB" id="A0A640V2Z2"/>